<dbReference type="Gene3D" id="3.90.76.10">
    <property type="entry name" value="Dipeptide-binding Protein, Domain 1"/>
    <property type="match status" value="1"/>
</dbReference>
<dbReference type="Pfam" id="PF00496">
    <property type="entry name" value="SBP_bac_5"/>
    <property type="match status" value="1"/>
</dbReference>
<evidence type="ECO:0000256" key="1">
    <source>
        <dbReference type="ARBA" id="ARBA00004196"/>
    </source>
</evidence>
<evidence type="ECO:0000256" key="6">
    <source>
        <dbReference type="SAM" id="SignalP"/>
    </source>
</evidence>
<dbReference type="GO" id="GO:0030288">
    <property type="term" value="C:outer membrane-bounded periplasmic space"/>
    <property type="evidence" value="ECO:0007669"/>
    <property type="project" value="UniProtKB-ARBA"/>
</dbReference>
<dbReference type="EMBL" id="CP147247">
    <property type="protein sequence ID" value="WYJ91094.1"/>
    <property type="molecule type" value="Genomic_DNA"/>
</dbReference>
<dbReference type="PANTHER" id="PTHR30290:SF10">
    <property type="entry name" value="PERIPLASMIC OLIGOPEPTIDE-BINDING PROTEIN-RELATED"/>
    <property type="match status" value="1"/>
</dbReference>
<dbReference type="GO" id="GO:0015833">
    <property type="term" value="P:peptide transport"/>
    <property type="evidence" value="ECO:0007669"/>
    <property type="project" value="UniProtKB-KW"/>
</dbReference>
<keyword evidence="5" id="KW-0571">Peptide transport</keyword>
<dbReference type="RefSeq" id="WP_086348694.1">
    <property type="nucleotide sequence ID" value="NZ_CP147247.1"/>
</dbReference>
<name>A0A242K8U6_9ENTE</name>
<dbReference type="CDD" id="cd08504">
    <property type="entry name" value="PBP2_OppA"/>
    <property type="match status" value="1"/>
</dbReference>
<feature type="chain" id="PRO_5038683726" evidence="6">
    <location>
        <begin position="23"/>
        <end position="558"/>
    </location>
</feature>
<dbReference type="GO" id="GO:1904680">
    <property type="term" value="F:peptide transmembrane transporter activity"/>
    <property type="evidence" value="ECO:0007669"/>
    <property type="project" value="TreeGrafter"/>
</dbReference>
<dbReference type="Proteomes" id="UP000195141">
    <property type="component" value="Chromosome"/>
</dbReference>
<dbReference type="PIRSF" id="PIRSF002741">
    <property type="entry name" value="MppA"/>
    <property type="match status" value="1"/>
</dbReference>
<dbReference type="GO" id="GO:0043190">
    <property type="term" value="C:ATP-binding cassette (ABC) transporter complex"/>
    <property type="evidence" value="ECO:0007669"/>
    <property type="project" value="InterPro"/>
</dbReference>
<evidence type="ECO:0000256" key="2">
    <source>
        <dbReference type="ARBA" id="ARBA00005695"/>
    </source>
</evidence>
<dbReference type="InterPro" id="IPR000914">
    <property type="entry name" value="SBP_5_dom"/>
</dbReference>
<evidence type="ECO:0000256" key="3">
    <source>
        <dbReference type="ARBA" id="ARBA00022448"/>
    </source>
</evidence>
<reference evidence="9" key="3">
    <citation type="submission" date="2024-03" db="EMBL/GenBank/DDBJ databases">
        <title>The Genome Sequence of Enterococcus sp. DIV0242b.</title>
        <authorList>
            <consortium name="The Broad Institute Genomics Platform"/>
            <consortium name="The Broad Institute Microbial Omics Core"/>
            <consortium name="The Broad Institute Genomic Center for Infectious Diseases"/>
            <person name="Earl A."/>
            <person name="Manson A."/>
            <person name="Gilmore M."/>
            <person name="Schwartman J."/>
            <person name="Shea T."/>
            <person name="Abouelleil A."/>
            <person name="Cao P."/>
            <person name="Chapman S."/>
            <person name="Cusick C."/>
            <person name="Young S."/>
            <person name="Neafsey D."/>
            <person name="Nusbaum C."/>
            <person name="Birren B."/>
        </authorList>
    </citation>
    <scope>NUCLEOTIDE SEQUENCE</scope>
    <source>
        <strain evidence="9">9E7_DIV0242</strain>
    </source>
</reference>
<protein>
    <submittedName>
        <fullName evidence="9">Oligopeptide transport system substrate-binding protein</fullName>
    </submittedName>
</protein>
<evidence type="ECO:0000313" key="10">
    <source>
        <dbReference type="Proteomes" id="UP000195141"/>
    </source>
</evidence>
<evidence type="ECO:0000256" key="5">
    <source>
        <dbReference type="ARBA" id="ARBA00022856"/>
    </source>
</evidence>
<evidence type="ECO:0000256" key="4">
    <source>
        <dbReference type="ARBA" id="ARBA00022729"/>
    </source>
</evidence>
<comment type="similarity">
    <text evidence="2">Belongs to the bacterial solute-binding protein 5 family.</text>
</comment>
<dbReference type="FunFam" id="3.10.105.10:FF:000001">
    <property type="entry name" value="Oligopeptide ABC transporter, oligopeptide-binding protein"/>
    <property type="match status" value="1"/>
</dbReference>
<keyword evidence="10" id="KW-1185">Reference proteome</keyword>
<dbReference type="PANTHER" id="PTHR30290">
    <property type="entry name" value="PERIPLASMIC BINDING COMPONENT OF ABC TRANSPORTER"/>
    <property type="match status" value="1"/>
</dbReference>
<dbReference type="Gene3D" id="3.40.190.10">
    <property type="entry name" value="Periplasmic binding protein-like II"/>
    <property type="match status" value="1"/>
</dbReference>
<accession>A0A242K8U6</accession>
<dbReference type="InterPro" id="IPR030678">
    <property type="entry name" value="Peptide/Ni-bd"/>
</dbReference>
<comment type="subcellular location">
    <subcellularLocation>
        <location evidence="1">Cell envelope</location>
    </subcellularLocation>
</comment>
<sequence length="558" mass="61817">MGIKKKTALGLITTVCTLTLVACGTTTGGDTSDSAGGSGGSASGEQVLRYIERQEMPSADPSLATDEVSFIALNNVYEGIYRMDKDNHPQPAGAAEMAEVSDDSLTYKIKLREDAVWSDGEPVTADDYVYAWQRTVDPDTASEYSYMFAPVKNAEKITAGEMDKEELGIKAVSDYELEITLEKVTPYFDYLLAFPSFLPQRQDIVEKYGKDYTTTSDNAVYNGPFTLTDFDGPGTDTAWSYTKNDTYWDKDTVKLDKVVVDVVKEAPTSLNLYQDGQTDDTPLTGELALQMKDDPDYLVLEDASTFYLEMNQRDADSPYHNINLRKALAYAVDRESLVTQILANGSTVAEGLVPKGLSNNPDSNEDFAEEAGNPISFDEDKAKEYWEKAKKELKIDSLTMDLLVDDTDGSKKMAEFLQGSLGDTLDGLKVTVSPVPFSVRLDRTSKGDFEVAVGGWGADYADPSSFLDLFVTGNSYNRGRYSNKEYDKLIESASSTNANDPEARWQDLLDAEKIIMDDMGIVPIYQKAEAHLRSPKIKDMFYHSTGAKYDFKWAYMAE</sequence>
<reference evidence="8" key="1">
    <citation type="submission" date="2017-05" db="EMBL/GenBank/DDBJ databases">
        <title>The Genome Sequence of Enterococcus sp. 9E7_DIV0242.</title>
        <authorList>
            <consortium name="The Broad Institute Genomics Platform"/>
            <consortium name="The Broad Institute Genomic Center for Infectious Diseases"/>
            <person name="Earl A."/>
            <person name="Manson A."/>
            <person name="Schwartman J."/>
            <person name="Gilmore M."/>
            <person name="Abouelleil A."/>
            <person name="Cao P."/>
            <person name="Chapman S."/>
            <person name="Cusick C."/>
            <person name="Shea T."/>
            <person name="Young S."/>
            <person name="Neafsey D."/>
            <person name="Nusbaum C."/>
            <person name="Birren B."/>
        </authorList>
    </citation>
    <scope>NUCLEOTIDE SEQUENCE [LARGE SCALE GENOMIC DNA]</scope>
    <source>
        <strain evidence="8">9E7_DIV0242</strain>
    </source>
</reference>
<dbReference type="OrthoDB" id="2255988at2"/>
<evidence type="ECO:0000313" key="8">
    <source>
        <dbReference type="EMBL" id="OTP17487.1"/>
    </source>
</evidence>
<keyword evidence="3" id="KW-0813">Transport</keyword>
<dbReference type="InterPro" id="IPR039424">
    <property type="entry name" value="SBP_5"/>
</dbReference>
<evidence type="ECO:0000259" key="7">
    <source>
        <dbReference type="Pfam" id="PF00496"/>
    </source>
</evidence>
<evidence type="ECO:0000313" key="9">
    <source>
        <dbReference type="EMBL" id="WYJ91094.1"/>
    </source>
</evidence>
<dbReference type="AlphaFoldDB" id="A0A242K8U6"/>
<dbReference type="Gene3D" id="3.10.105.10">
    <property type="entry name" value="Dipeptide-binding Protein, Domain 3"/>
    <property type="match status" value="1"/>
</dbReference>
<gene>
    <name evidence="8" type="ORF">A5888_001625</name>
    <name evidence="9" type="ORF">A5888_002862</name>
</gene>
<dbReference type="FunFam" id="3.90.76.10:FF:000001">
    <property type="entry name" value="Oligopeptide ABC transporter substrate-binding protein"/>
    <property type="match status" value="1"/>
</dbReference>
<reference evidence="9" key="2">
    <citation type="submission" date="2017-05" db="EMBL/GenBank/DDBJ databases">
        <authorList>
            <consortium name="The Broad Institute Genomics Platform"/>
            <consortium name="The Broad Institute Genomic Center for Infectious Diseases"/>
            <person name="Earl A."/>
            <person name="Manson A."/>
            <person name="Schwartman J."/>
            <person name="Gilmore M."/>
            <person name="Abouelleil A."/>
            <person name="Cao P."/>
            <person name="Chapman S."/>
            <person name="Cusick C."/>
            <person name="Shea T."/>
            <person name="Young S."/>
            <person name="Neafsey D."/>
            <person name="Nusbaum C."/>
            <person name="Birren B."/>
        </authorList>
    </citation>
    <scope>NUCLEOTIDE SEQUENCE</scope>
    <source>
        <strain evidence="9">9E7_DIV0242</strain>
    </source>
</reference>
<dbReference type="EMBL" id="NGMM01000002">
    <property type="protein sequence ID" value="OTP17487.1"/>
    <property type="molecule type" value="Genomic_DNA"/>
</dbReference>
<keyword evidence="5" id="KW-0653">Protein transport</keyword>
<keyword evidence="4 6" id="KW-0732">Signal</keyword>
<proteinExistence type="inferred from homology"/>
<dbReference type="SUPFAM" id="SSF53850">
    <property type="entry name" value="Periplasmic binding protein-like II"/>
    <property type="match status" value="1"/>
</dbReference>
<organism evidence="8">
    <name type="scientific">Candidatus Enterococcus clewellii</name>
    <dbReference type="NCBI Taxonomy" id="1834193"/>
    <lineage>
        <taxon>Bacteria</taxon>
        <taxon>Bacillati</taxon>
        <taxon>Bacillota</taxon>
        <taxon>Bacilli</taxon>
        <taxon>Lactobacillales</taxon>
        <taxon>Enterococcaceae</taxon>
        <taxon>Enterococcus</taxon>
    </lineage>
</organism>
<feature type="domain" description="Solute-binding protein family 5" evidence="7">
    <location>
        <begin position="89"/>
        <end position="476"/>
    </location>
</feature>
<dbReference type="PROSITE" id="PS51257">
    <property type="entry name" value="PROKAR_LIPOPROTEIN"/>
    <property type="match status" value="1"/>
</dbReference>
<feature type="signal peptide" evidence="6">
    <location>
        <begin position="1"/>
        <end position="22"/>
    </location>
</feature>